<evidence type="ECO:0000259" key="7">
    <source>
        <dbReference type="SMART" id="SM00906"/>
    </source>
</evidence>
<keyword evidence="5" id="KW-0539">Nucleus</keyword>
<sequence length="724" mass="79695">MEPAPKTLQPKRTPPSDHATTATQAKRTKVTSACLPCRRRKVKCDGNRPVCRAARPMRLNMAKDMQAITKTRVQTQRHSPTRWPNAENPASSIQVPVPVPVPDSSVEHQEFQDDPAFSQPSATSQGPSPCLSLPADSREPAWYGQVGRRIELDLQCRGRRHALGTASVGPLASNIRLAGASTAGEASGDDRRPTHPFQSVALERHNKLIFHSPQDKLDEADYELPRRAKADALLATYWELFPPSIPDFRPSRVDTPLNVATRERASARYCGRVLELLNRGRTRPVSIPVMQAALLVAEYLHSLHPEQCWMYAGMAIRIAQSLGLHRPDTPAAIHDPRALRLCVRVWKLCVVWDRILCMTYGRSMTVSQKEASWCLSWTVGAAAADGALETSRQKQVEDMASAFLHKCLELYMVIGRALNDFASLDAEEPDHGSQAPVQPHGALGFSIMDKVLRHERSLEAFQRSLPPELSVPEVFASTMDIVQQRHAVILHQRLYQARTALLRPLLSNLLRSPQPNASVDKATTCLLTRSIAVQCAVSCVAAAQETLRIVGTYHCHGSSWGSDPGMSPQGVDLTNTWWNNVLYLYTAATALLAARLCPEVRIQVGPVELDASWELVLRLFLQYKDRESWVGQLAETLGRLAMSAGSANEGFSEMRGQGGLTVDDDISALNNRDASGSLLPQMMAVPNMFLDGEMPLFSQAMDLDAIFGPGHDPFVALRDGSFGG</sequence>
<dbReference type="GO" id="GO:0000978">
    <property type="term" value="F:RNA polymerase II cis-regulatory region sequence-specific DNA binding"/>
    <property type="evidence" value="ECO:0007669"/>
    <property type="project" value="TreeGrafter"/>
</dbReference>
<feature type="region of interest" description="Disordered" evidence="6">
    <location>
        <begin position="1"/>
        <end position="29"/>
    </location>
</feature>
<dbReference type="SUPFAM" id="SSF57701">
    <property type="entry name" value="Zn2/Cys6 DNA-binding domain"/>
    <property type="match status" value="1"/>
</dbReference>
<organism evidence="8 9">
    <name type="scientific">Emericellopsis atlantica</name>
    <dbReference type="NCBI Taxonomy" id="2614577"/>
    <lineage>
        <taxon>Eukaryota</taxon>
        <taxon>Fungi</taxon>
        <taxon>Dikarya</taxon>
        <taxon>Ascomycota</taxon>
        <taxon>Pezizomycotina</taxon>
        <taxon>Sordariomycetes</taxon>
        <taxon>Hypocreomycetidae</taxon>
        <taxon>Hypocreales</taxon>
        <taxon>Bionectriaceae</taxon>
        <taxon>Emericellopsis</taxon>
    </lineage>
</organism>
<dbReference type="Pfam" id="PF00172">
    <property type="entry name" value="Zn_clus"/>
    <property type="match status" value="1"/>
</dbReference>
<keyword evidence="1" id="KW-0479">Metal-binding</keyword>
<dbReference type="EMBL" id="MU251262">
    <property type="protein sequence ID" value="KAG9252423.1"/>
    <property type="molecule type" value="Genomic_DNA"/>
</dbReference>
<feature type="region of interest" description="Disordered" evidence="6">
    <location>
        <begin position="71"/>
        <end position="136"/>
    </location>
</feature>
<dbReference type="GO" id="GO:0000435">
    <property type="term" value="P:positive regulation of transcription from RNA polymerase II promoter by galactose"/>
    <property type="evidence" value="ECO:0007669"/>
    <property type="project" value="TreeGrafter"/>
</dbReference>
<dbReference type="InterPro" id="IPR001138">
    <property type="entry name" value="Zn2Cys6_DnaBD"/>
</dbReference>
<dbReference type="SMART" id="SM00906">
    <property type="entry name" value="Fungal_trans"/>
    <property type="match status" value="1"/>
</dbReference>
<feature type="domain" description="Xylanolytic transcriptional activator regulatory" evidence="7">
    <location>
        <begin position="308"/>
        <end position="382"/>
    </location>
</feature>
<evidence type="ECO:0000313" key="9">
    <source>
        <dbReference type="Proteomes" id="UP000887229"/>
    </source>
</evidence>
<gene>
    <name evidence="8" type="ORF">F5Z01DRAFT_638296</name>
</gene>
<dbReference type="RefSeq" id="XP_046116347.1">
    <property type="nucleotide sequence ID" value="XM_046262355.1"/>
</dbReference>
<dbReference type="GO" id="GO:0008270">
    <property type="term" value="F:zinc ion binding"/>
    <property type="evidence" value="ECO:0007669"/>
    <property type="project" value="InterPro"/>
</dbReference>
<dbReference type="OrthoDB" id="424974at2759"/>
<keyword evidence="4" id="KW-0804">Transcription</keyword>
<dbReference type="AlphaFoldDB" id="A0A9P7ZJ28"/>
<dbReference type="CDD" id="cd12148">
    <property type="entry name" value="fungal_TF_MHR"/>
    <property type="match status" value="1"/>
</dbReference>
<dbReference type="InterPro" id="IPR051127">
    <property type="entry name" value="Fungal_SecMet_Regulators"/>
</dbReference>
<evidence type="ECO:0000313" key="8">
    <source>
        <dbReference type="EMBL" id="KAG9252423.1"/>
    </source>
</evidence>
<dbReference type="InterPro" id="IPR007219">
    <property type="entry name" value="XnlR_reg_dom"/>
</dbReference>
<feature type="compositionally biased region" description="Polar residues" evidence="6">
    <location>
        <begin position="118"/>
        <end position="127"/>
    </location>
</feature>
<dbReference type="PANTHER" id="PTHR47424:SF3">
    <property type="entry name" value="REGULATORY PROTEIN GAL4"/>
    <property type="match status" value="1"/>
</dbReference>
<accession>A0A9P7ZJ28</accession>
<keyword evidence="2" id="KW-0805">Transcription regulation</keyword>
<dbReference type="CDD" id="cd00067">
    <property type="entry name" value="GAL4"/>
    <property type="match status" value="1"/>
</dbReference>
<keyword evidence="9" id="KW-1185">Reference proteome</keyword>
<dbReference type="PANTHER" id="PTHR47424">
    <property type="entry name" value="REGULATORY PROTEIN GAL4"/>
    <property type="match status" value="1"/>
</dbReference>
<reference evidence="8" key="1">
    <citation type="journal article" date="2021" name="IMA Fungus">
        <title>Genomic characterization of three marine fungi, including Emericellopsis atlantica sp. nov. with signatures of a generalist lifestyle and marine biomass degradation.</title>
        <authorList>
            <person name="Hagestad O.C."/>
            <person name="Hou L."/>
            <person name="Andersen J.H."/>
            <person name="Hansen E.H."/>
            <person name="Altermark B."/>
            <person name="Li C."/>
            <person name="Kuhnert E."/>
            <person name="Cox R.J."/>
            <person name="Crous P.W."/>
            <person name="Spatafora J.W."/>
            <person name="Lail K."/>
            <person name="Amirebrahimi M."/>
            <person name="Lipzen A."/>
            <person name="Pangilinan J."/>
            <person name="Andreopoulos W."/>
            <person name="Hayes R.D."/>
            <person name="Ng V."/>
            <person name="Grigoriev I.V."/>
            <person name="Jackson S.A."/>
            <person name="Sutton T.D.S."/>
            <person name="Dobson A.D.W."/>
            <person name="Rama T."/>
        </authorList>
    </citation>
    <scope>NUCLEOTIDE SEQUENCE</scope>
    <source>
        <strain evidence="8">TS7</strain>
    </source>
</reference>
<evidence type="ECO:0000256" key="4">
    <source>
        <dbReference type="ARBA" id="ARBA00023163"/>
    </source>
</evidence>
<evidence type="ECO:0000256" key="1">
    <source>
        <dbReference type="ARBA" id="ARBA00022723"/>
    </source>
</evidence>
<dbReference type="InterPro" id="IPR036864">
    <property type="entry name" value="Zn2-C6_fun-type_DNA-bd_sf"/>
</dbReference>
<dbReference type="GO" id="GO:0000981">
    <property type="term" value="F:DNA-binding transcription factor activity, RNA polymerase II-specific"/>
    <property type="evidence" value="ECO:0007669"/>
    <property type="project" value="InterPro"/>
</dbReference>
<evidence type="ECO:0000256" key="2">
    <source>
        <dbReference type="ARBA" id="ARBA00023015"/>
    </source>
</evidence>
<evidence type="ECO:0000256" key="6">
    <source>
        <dbReference type="SAM" id="MobiDB-lite"/>
    </source>
</evidence>
<comment type="caution">
    <text evidence="8">The sequence shown here is derived from an EMBL/GenBank/DDBJ whole genome shotgun (WGS) entry which is preliminary data.</text>
</comment>
<name>A0A9P7ZJ28_9HYPO</name>
<dbReference type="Pfam" id="PF04082">
    <property type="entry name" value="Fungal_trans"/>
    <property type="match status" value="1"/>
</dbReference>
<dbReference type="GO" id="GO:0005634">
    <property type="term" value="C:nucleus"/>
    <property type="evidence" value="ECO:0007669"/>
    <property type="project" value="TreeGrafter"/>
</dbReference>
<dbReference type="GO" id="GO:0006351">
    <property type="term" value="P:DNA-templated transcription"/>
    <property type="evidence" value="ECO:0007669"/>
    <property type="project" value="InterPro"/>
</dbReference>
<dbReference type="GeneID" id="70293258"/>
<keyword evidence="3" id="KW-0238">DNA-binding</keyword>
<dbReference type="Proteomes" id="UP000887229">
    <property type="component" value="Unassembled WGS sequence"/>
</dbReference>
<proteinExistence type="predicted"/>
<protein>
    <recommendedName>
        <fullName evidence="7">Xylanolytic transcriptional activator regulatory domain-containing protein</fullName>
    </recommendedName>
</protein>
<dbReference type="Gene3D" id="4.10.240.10">
    <property type="entry name" value="Zn(2)-C6 fungal-type DNA-binding domain"/>
    <property type="match status" value="1"/>
</dbReference>
<evidence type="ECO:0000256" key="5">
    <source>
        <dbReference type="ARBA" id="ARBA00023242"/>
    </source>
</evidence>
<evidence type="ECO:0000256" key="3">
    <source>
        <dbReference type="ARBA" id="ARBA00023125"/>
    </source>
</evidence>